<dbReference type="Gene3D" id="3.40.250.10">
    <property type="entry name" value="Rhodanese-like domain"/>
    <property type="match status" value="1"/>
</dbReference>
<keyword evidence="1" id="KW-0472">Membrane</keyword>
<dbReference type="InterPro" id="IPR036873">
    <property type="entry name" value="Rhodanese-like_dom_sf"/>
</dbReference>
<dbReference type="SMART" id="SM00450">
    <property type="entry name" value="RHOD"/>
    <property type="match status" value="1"/>
</dbReference>
<dbReference type="EMBL" id="MGBG01000009">
    <property type="protein sequence ID" value="OGK66265.1"/>
    <property type="molecule type" value="Genomic_DNA"/>
</dbReference>
<keyword evidence="1" id="KW-0812">Transmembrane</keyword>
<name>A0A1F7KEH5_9BACT</name>
<evidence type="ECO:0000313" key="4">
    <source>
        <dbReference type="Proteomes" id="UP000178450"/>
    </source>
</evidence>
<proteinExistence type="predicted"/>
<dbReference type="InterPro" id="IPR001763">
    <property type="entry name" value="Rhodanese-like_dom"/>
</dbReference>
<dbReference type="SUPFAM" id="SSF52821">
    <property type="entry name" value="Rhodanese/Cell cycle control phosphatase"/>
    <property type="match status" value="1"/>
</dbReference>
<reference evidence="3 4" key="1">
    <citation type="journal article" date="2016" name="Nat. Commun.">
        <title>Thousands of microbial genomes shed light on interconnected biogeochemical processes in an aquifer system.</title>
        <authorList>
            <person name="Anantharaman K."/>
            <person name="Brown C.T."/>
            <person name="Hug L.A."/>
            <person name="Sharon I."/>
            <person name="Castelle C.J."/>
            <person name="Probst A.J."/>
            <person name="Thomas B.C."/>
            <person name="Singh A."/>
            <person name="Wilkins M.J."/>
            <person name="Karaoz U."/>
            <person name="Brodie E.L."/>
            <person name="Williams K.H."/>
            <person name="Hubbard S.S."/>
            <person name="Banfield J.F."/>
        </authorList>
    </citation>
    <scope>NUCLEOTIDE SEQUENCE [LARGE SCALE GENOMIC DNA]</scope>
</reference>
<protein>
    <recommendedName>
        <fullName evidence="2">Rhodanese domain-containing protein</fullName>
    </recommendedName>
</protein>
<accession>A0A1F7KEH5</accession>
<sequence>MIKKIRNLIFNRFKKKSNNKARYLKTIFLVLFSAVLTFFVFRQLSLWQLRWRLQTQAPLLAVYDPLDLKHEIQTRSSQIAIIDLRLKKEFAQGHIRSSYNLPWQTDLNLWLKNFKALKLKGQKLIFYQYSSASVAPQKAALYLKKAGWEAYYLAIGYNEWRHFPNFWLPEKDWEKWELERFVTLPEK</sequence>
<comment type="caution">
    <text evidence="3">The sequence shown here is derived from an EMBL/GenBank/DDBJ whole genome shotgun (WGS) entry which is preliminary data.</text>
</comment>
<dbReference type="AlphaFoldDB" id="A0A1F7KEH5"/>
<feature type="transmembrane region" description="Helical" evidence="1">
    <location>
        <begin position="21"/>
        <end position="41"/>
    </location>
</feature>
<organism evidence="3 4">
    <name type="scientific">Candidatus Roizmanbacteria bacterium RIFOXYA1_FULL_41_12</name>
    <dbReference type="NCBI Taxonomy" id="1802082"/>
    <lineage>
        <taxon>Bacteria</taxon>
        <taxon>Candidatus Roizmaniibacteriota</taxon>
    </lineage>
</organism>
<evidence type="ECO:0000259" key="2">
    <source>
        <dbReference type="PROSITE" id="PS50206"/>
    </source>
</evidence>
<dbReference type="CDD" id="cd00158">
    <property type="entry name" value="RHOD"/>
    <property type="match status" value="1"/>
</dbReference>
<dbReference type="PROSITE" id="PS50206">
    <property type="entry name" value="RHODANESE_3"/>
    <property type="match status" value="1"/>
</dbReference>
<evidence type="ECO:0000313" key="3">
    <source>
        <dbReference type="EMBL" id="OGK66265.1"/>
    </source>
</evidence>
<gene>
    <name evidence="3" type="ORF">A2209_01400</name>
</gene>
<dbReference type="Proteomes" id="UP000178450">
    <property type="component" value="Unassembled WGS sequence"/>
</dbReference>
<evidence type="ECO:0000256" key="1">
    <source>
        <dbReference type="SAM" id="Phobius"/>
    </source>
</evidence>
<dbReference type="Pfam" id="PF00581">
    <property type="entry name" value="Rhodanese"/>
    <property type="match status" value="1"/>
</dbReference>
<feature type="domain" description="Rhodanese" evidence="2">
    <location>
        <begin position="75"/>
        <end position="167"/>
    </location>
</feature>
<keyword evidence="1" id="KW-1133">Transmembrane helix</keyword>